<keyword evidence="2" id="KW-0732">Signal</keyword>
<feature type="region of interest" description="Disordered" evidence="1">
    <location>
        <begin position="88"/>
        <end position="166"/>
    </location>
</feature>
<sequence>MVELVIQLKLLFFFLLPVVKSFGSIKQNKTKIRTERAANYMMDFHTLNRRQLQALCKKNNIPANLTNLAMALSLQALPIVQGVEELPLQQPPESSTESPAKPQAASLSVPRTAARGTATTRRKATVMVQEDESETTLHPSTRSRRSTRGLPVAAAGGDVPQTPLPPGNVAKAASACRKMEPHFNQIEREEHPGDDNNIVKEGEHTSETPAIVPATRQRGLKNTHTCSTRRSARLAGKRRENFVASKEVKEGSKSLTTEFLSSEFGEIMEMNRQPQECPAAESLPVTKSPSGVDLKEKSELGLLDTGYEPEVLSGTKSGCSAESRNDFPILCDEHGAETSGIGNSKMTVECDNGSNELYCNKTEDAFENGEGLDIINDEMGCSDVAAEDVAQVIDTDDVRTIEDVADLKMKSEEELLESNKDFGSSDKTNASFDNENGKKLNVAKEMESEDDAAQNLVDEGKDLRSDDLDALNINDGAVESNESGGERAVGIITTPAAQESGAELSAFADDLAEKLVAMELDASALDEYKNCARLGSEMSWAEAAADVQLELEPPCLAEEECRRSMCMLDYNAANLDITDDGAREELKNYDRAIDDDAPLCYYSTAPLLLTADVVGTGVGAPVLPCITEVSEENLSNDVVQTSCLTTSIPMMEESATPSKTTATQLKISVTKKTPRQVTVTAAPVSDDKENMIVHNSGTRLIAAEEKKKGQRQTRLENAEKPLDEQSLRQLTKMLKEKLEITKKMSMTKDDDSSKSKAAPTGSESGRRLALQTLPENRLE</sequence>
<evidence type="ECO:0000313" key="4">
    <source>
        <dbReference type="RefSeq" id="XP_027103473.1"/>
    </source>
</evidence>
<dbReference type="OrthoDB" id="1916794at2759"/>
<reference evidence="4" key="2">
    <citation type="submission" date="2025-08" db="UniProtKB">
        <authorList>
            <consortium name="RefSeq"/>
        </authorList>
    </citation>
    <scope>IDENTIFICATION</scope>
    <source>
        <tissue evidence="4">Leaves</tissue>
    </source>
</reference>
<feature type="signal peptide" evidence="2">
    <location>
        <begin position="1"/>
        <end position="21"/>
    </location>
</feature>
<dbReference type="PANTHER" id="PTHR33621:SF2">
    <property type="entry name" value="RIBOSOMAL L1 DOMAIN-CONTAINING PROTEIN"/>
    <property type="match status" value="1"/>
</dbReference>
<dbReference type="AlphaFoldDB" id="A0A6P6VKE2"/>
<feature type="region of interest" description="Disordered" evidence="1">
    <location>
        <begin position="418"/>
        <end position="437"/>
    </location>
</feature>
<feature type="chain" id="PRO_5028148322" evidence="2">
    <location>
        <begin position="22"/>
        <end position="779"/>
    </location>
</feature>
<evidence type="ECO:0000256" key="1">
    <source>
        <dbReference type="SAM" id="MobiDB-lite"/>
    </source>
</evidence>
<feature type="compositionally biased region" description="Basic and acidic residues" evidence="1">
    <location>
        <begin position="738"/>
        <end position="754"/>
    </location>
</feature>
<gene>
    <name evidence="4" type="primary">LOC113724787</name>
</gene>
<keyword evidence="3" id="KW-1185">Reference proteome</keyword>
<reference evidence="3" key="1">
    <citation type="journal article" date="2025" name="Foods">
        <title>Unveiling the Microbial Signatures of Arabica Coffee Cherries: Insights into Ripeness Specific Diversity, Functional Traits, and Implications for Quality and Safety.</title>
        <authorList>
            <consortium name="RefSeq"/>
            <person name="Tenea G.N."/>
            <person name="Cifuentes V."/>
            <person name="Reyes P."/>
            <person name="Cevallos-Vallejos M."/>
        </authorList>
    </citation>
    <scope>NUCLEOTIDE SEQUENCE [LARGE SCALE GENOMIC DNA]</scope>
</reference>
<protein>
    <submittedName>
        <fullName evidence="4">Uncharacterized protein</fullName>
    </submittedName>
</protein>
<evidence type="ECO:0000256" key="2">
    <source>
        <dbReference type="SAM" id="SignalP"/>
    </source>
</evidence>
<dbReference type="PANTHER" id="PTHR33621">
    <property type="entry name" value="ASPARTIC/GLUTAMIC ACID-RICH PROTEIN"/>
    <property type="match status" value="1"/>
</dbReference>
<dbReference type="RefSeq" id="XP_027103473.1">
    <property type="nucleotide sequence ID" value="XM_027247672.2"/>
</dbReference>
<feature type="compositionally biased region" description="Polar residues" evidence="1">
    <location>
        <begin position="425"/>
        <end position="434"/>
    </location>
</feature>
<name>A0A6P6VKE2_COFAR</name>
<proteinExistence type="predicted"/>
<evidence type="ECO:0000313" key="3">
    <source>
        <dbReference type="Proteomes" id="UP001652660"/>
    </source>
</evidence>
<dbReference type="Proteomes" id="UP001652660">
    <property type="component" value="Chromosome 2c"/>
</dbReference>
<accession>A0A6P6VKE2</accession>
<organism evidence="3 4">
    <name type="scientific">Coffea arabica</name>
    <name type="common">Arabian coffee</name>
    <dbReference type="NCBI Taxonomy" id="13443"/>
    <lineage>
        <taxon>Eukaryota</taxon>
        <taxon>Viridiplantae</taxon>
        <taxon>Streptophyta</taxon>
        <taxon>Embryophyta</taxon>
        <taxon>Tracheophyta</taxon>
        <taxon>Spermatophyta</taxon>
        <taxon>Magnoliopsida</taxon>
        <taxon>eudicotyledons</taxon>
        <taxon>Gunneridae</taxon>
        <taxon>Pentapetalae</taxon>
        <taxon>asterids</taxon>
        <taxon>lamiids</taxon>
        <taxon>Gentianales</taxon>
        <taxon>Rubiaceae</taxon>
        <taxon>Ixoroideae</taxon>
        <taxon>Gardenieae complex</taxon>
        <taxon>Bertiereae - Coffeeae clade</taxon>
        <taxon>Coffeeae</taxon>
        <taxon>Coffea</taxon>
    </lineage>
</organism>
<feature type="region of interest" description="Disordered" evidence="1">
    <location>
        <begin position="738"/>
        <end position="779"/>
    </location>
</feature>
<dbReference type="GeneID" id="113724787"/>